<feature type="transmembrane region" description="Helical" evidence="1">
    <location>
        <begin position="121"/>
        <end position="143"/>
    </location>
</feature>
<gene>
    <name evidence="2" type="ORF">ACFSR0_06760</name>
</gene>
<dbReference type="RefSeq" id="WP_379981178.1">
    <property type="nucleotide sequence ID" value="NZ_JBHUMO010000043.1"/>
</dbReference>
<evidence type="ECO:0000313" key="2">
    <source>
        <dbReference type="EMBL" id="MFD2729120.1"/>
    </source>
</evidence>
<name>A0ABW5TKB7_9ENTE</name>
<keyword evidence="3" id="KW-1185">Reference proteome</keyword>
<feature type="transmembrane region" description="Helical" evidence="1">
    <location>
        <begin position="21"/>
        <end position="42"/>
    </location>
</feature>
<comment type="caution">
    <text evidence="2">The sequence shown here is derived from an EMBL/GenBank/DDBJ whole genome shotgun (WGS) entry which is preliminary data.</text>
</comment>
<feature type="transmembrane region" description="Helical" evidence="1">
    <location>
        <begin position="213"/>
        <end position="231"/>
    </location>
</feature>
<evidence type="ECO:0000313" key="3">
    <source>
        <dbReference type="Proteomes" id="UP001597427"/>
    </source>
</evidence>
<proteinExistence type="predicted"/>
<feature type="transmembrane region" description="Helical" evidence="1">
    <location>
        <begin position="93"/>
        <end position="115"/>
    </location>
</feature>
<feature type="transmembrane region" description="Helical" evidence="1">
    <location>
        <begin position="155"/>
        <end position="173"/>
    </location>
</feature>
<keyword evidence="1" id="KW-1133">Transmembrane helix</keyword>
<keyword evidence="1" id="KW-0812">Transmembrane</keyword>
<keyword evidence="1" id="KW-0472">Membrane</keyword>
<evidence type="ECO:0000256" key="1">
    <source>
        <dbReference type="SAM" id="Phobius"/>
    </source>
</evidence>
<dbReference type="EMBL" id="JBHUMO010000043">
    <property type="protein sequence ID" value="MFD2729120.1"/>
    <property type="molecule type" value="Genomic_DNA"/>
</dbReference>
<organism evidence="2 3">
    <name type="scientific">Enterococcus camelliae</name>
    <dbReference type="NCBI Taxonomy" id="453959"/>
    <lineage>
        <taxon>Bacteria</taxon>
        <taxon>Bacillati</taxon>
        <taxon>Bacillota</taxon>
        <taxon>Bacilli</taxon>
        <taxon>Lactobacillales</taxon>
        <taxon>Enterococcaceae</taxon>
        <taxon>Enterococcus</taxon>
    </lineage>
</organism>
<reference evidence="3" key="1">
    <citation type="journal article" date="2019" name="Int. J. Syst. Evol. Microbiol.">
        <title>The Global Catalogue of Microorganisms (GCM) 10K type strain sequencing project: providing services to taxonomists for standard genome sequencing and annotation.</title>
        <authorList>
            <consortium name="The Broad Institute Genomics Platform"/>
            <consortium name="The Broad Institute Genome Sequencing Center for Infectious Disease"/>
            <person name="Wu L."/>
            <person name="Ma J."/>
        </authorList>
    </citation>
    <scope>NUCLEOTIDE SEQUENCE [LARGE SCALE GENOMIC DNA]</scope>
    <source>
        <strain evidence="3">TISTR 932</strain>
    </source>
</reference>
<protein>
    <recommendedName>
        <fullName evidence="4">ABC-2 type transporter domain-containing protein</fullName>
    </recommendedName>
</protein>
<accession>A0ABW5TKB7</accession>
<dbReference type="Proteomes" id="UP001597427">
    <property type="component" value="Unassembled WGS sequence"/>
</dbReference>
<evidence type="ECO:0008006" key="4">
    <source>
        <dbReference type="Google" id="ProtNLM"/>
    </source>
</evidence>
<feature type="transmembrane region" description="Helical" evidence="1">
    <location>
        <begin position="48"/>
        <end position="67"/>
    </location>
</feature>
<sequence>MTEKKYLYFLKKILPNEFEEYENVLQIIFWILFSTFVINYLIGQHYEFGIPFSLFVSLGFIQWAPLYSSQKKILVSKNKHTKLSIKELCKYELFSYFMLNFCLVIILLSLGYSWSVYLFQYIYYLTCYTIFFLLFIQITVLLIDIHVIFGYISKIFVFCLLWLSPIYWTFQTLPTSRLLPYLSVLKLNPLTYIISGIHNTTISKIWFFESPKYTLYFFSFNILQLVFWRWLSKKVSINSFITKTLNFLKFF</sequence>